<dbReference type="Pfam" id="PF00089">
    <property type="entry name" value="Trypsin"/>
    <property type="match status" value="3"/>
</dbReference>
<feature type="domain" description="Peptidase S1" evidence="9">
    <location>
        <begin position="553"/>
        <end position="787"/>
    </location>
</feature>
<dbReference type="SUPFAM" id="SSF50494">
    <property type="entry name" value="Trypsin-like serine proteases"/>
    <property type="match status" value="3"/>
</dbReference>
<dbReference type="PRINTS" id="PR00722">
    <property type="entry name" value="CHYMOTRYPSIN"/>
</dbReference>
<dbReference type="InterPro" id="IPR043504">
    <property type="entry name" value="Peptidase_S1_PA_chymotrypsin"/>
</dbReference>
<name>A0A1J1IHA2_9DIPT</name>
<dbReference type="PANTHER" id="PTHR24276">
    <property type="entry name" value="POLYSERASE-RELATED"/>
    <property type="match status" value="1"/>
</dbReference>
<feature type="domain" description="Peptidase S1" evidence="9">
    <location>
        <begin position="28"/>
        <end position="262"/>
    </location>
</feature>
<keyword evidence="1 7" id="KW-0645">Protease</keyword>
<evidence type="ECO:0000256" key="7">
    <source>
        <dbReference type="RuleBase" id="RU363034"/>
    </source>
</evidence>
<evidence type="ECO:0000256" key="6">
    <source>
        <dbReference type="ARBA" id="ARBA00024195"/>
    </source>
</evidence>
<keyword evidence="4 7" id="KW-0720">Serine protease</keyword>
<gene>
    <name evidence="10" type="primary">similar to Trypsin-1</name>
    <name evidence="10" type="ORF">CLUMA_CG012941</name>
</gene>
<protein>
    <submittedName>
        <fullName evidence="10">CLUMA_CG012941, isoform A</fullName>
    </submittedName>
</protein>
<dbReference type="GO" id="GO:0007586">
    <property type="term" value="P:digestion"/>
    <property type="evidence" value="ECO:0007669"/>
    <property type="project" value="UniProtKB-KW"/>
</dbReference>
<dbReference type="SMART" id="SM00020">
    <property type="entry name" value="Tryp_SPc"/>
    <property type="match status" value="3"/>
</dbReference>
<dbReference type="InterPro" id="IPR033116">
    <property type="entry name" value="TRYPSIN_SER"/>
</dbReference>
<evidence type="ECO:0000313" key="10">
    <source>
        <dbReference type="EMBL" id="CRK99629.1"/>
    </source>
</evidence>
<dbReference type="STRING" id="568069.A0A1J1IHA2"/>
<organism evidence="10 11">
    <name type="scientific">Clunio marinus</name>
    <dbReference type="NCBI Taxonomy" id="568069"/>
    <lineage>
        <taxon>Eukaryota</taxon>
        <taxon>Metazoa</taxon>
        <taxon>Ecdysozoa</taxon>
        <taxon>Arthropoda</taxon>
        <taxon>Hexapoda</taxon>
        <taxon>Insecta</taxon>
        <taxon>Pterygota</taxon>
        <taxon>Neoptera</taxon>
        <taxon>Endopterygota</taxon>
        <taxon>Diptera</taxon>
        <taxon>Nematocera</taxon>
        <taxon>Chironomoidea</taxon>
        <taxon>Chironomidae</taxon>
        <taxon>Clunio</taxon>
    </lineage>
</organism>
<dbReference type="Gene3D" id="2.40.10.10">
    <property type="entry name" value="Trypsin-like serine proteases"/>
    <property type="match status" value="3"/>
</dbReference>
<dbReference type="CDD" id="cd00190">
    <property type="entry name" value="Tryp_SPc"/>
    <property type="match status" value="3"/>
</dbReference>
<keyword evidence="8" id="KW-0732">Signal</keyword>
<keyword evidence="2" id="KW-0222">Digestion</keyword>
<dbReference type="OrthoDB" id="10059102at2759"/>
<keyword evidence="5" id="KW-1015">Disulfide bond</keyword>
<evidence type="ECO:0000256" key="3">
    <source>
        <dbReference type="ARBA" id="ARBA00022801"/>
    </source>
</evidence>
<evidence type="ECO:0000256" key="2">
    <source>
        <dbReference type="ARBA" id="ARBA00022757"/>
    </source>
</evidence>
<dbReference type="Proteomes" id="UP000183832">
    <property type="component" value="Unassembled WGS sequence"/>
</dbReference>
<dbReference type="InterPro" id="IPR018114">
    <property type="entry name" value="TRYPSIN_HIS"/>
</dbReference>
<reference evidence="10 11" key="1">
    <citation type="submission" date="2015-04" db="EMBL/GenBank/DDBJ databases">
        <authorList>
            <person name="Syromyatnikov M.Y."/>
            <person name="Popov V.N."/>
        </authorList>
    </citation>
    <scope>NUCLEOTIDE SEQUENCE [LARGE SCALE GENOMIC DNA]</scope>
</reference>
<feature type="domain" description="Peptidase S1" evidence="9">
    <location>
        <begin position="281"/>
        <end position="512"/>
    </location>
</feature>
<evidence type="ECO:0000256" key="1">
    <source>
        <dbReference type="ARBA" id="ARBA00022670"/>
    </source>
</evidence>
<feature type="chain" id="PRO_5012204645" evidence="8">
    <location>
        <begin position="16"/>
        <end position="788"/>
    </location>
</feature>
<sequence length="788" mass="84229">MKLLILLAILVTSHASPQFYQNPLDPMIVGGEPANIADFPHSLALLDRGRYICGASNIGRLWAMSAAHCLDANTAPALINLYGGSTSRLTGGRLFFVDQYILHPSYSRITLDNDIALIQVGSGTPLEGFPNVSPIPLPSLCNSACCGVCPPGNDVYVAGWGRIDDGSLPENLMQVSKAILGNTECNAEWRLIPITSRMFCTIIEDGRDSCNGDSGSAVVRDGIQVGVVSFGSSVCGDGSRPAVYMKFQILLAVLVTIQVSHAYSVSSVSEVFTGVYADQFIVGGTPANIADFPHSLALLNRGSYTCGASIIGRLWAMSAAHCLHNNPAASLINLYGGSTSRLSGGHLFFVDRYLLHPDYRRTTLDFDVAVIQVAAGTPMEGFPNVRPISLPANCNSACCGVCVAGPNVFLAGWGRVDDGSLPVNLMQVDKAIMSNADCTRFWNNITTRMFCTIVENGRDSCNGDSGSAVIRSGVQVGVVSFGSAVCGDGSRPAVYVRVEEPAFRNWKMKIVCSFLLFVAVFHLSQGEDVKYRERVLVRTPFFKRQRVDFSDRIVGGVPAFIEDFPHHLGVLDLSFGGYICGASNIAPRFALSAAHCLEFNTPPTSINLWGGSTSRLTGGRIFFVEQYVLHPQYNTFSLDNDVAIVIVETNSLLQGVPNVSPIGLPANCNTACCGTCVQGPDVTVIGWGIYNAANQLPEMLQQIQKPIFNQAECDRIWGGITSNMFCTTVEDGIDSCNGDSGGGIIRNGLCVGVVSFGSAVCGDGSAPAVYARVESPVIRNWIRVVTGI</sequence>
<dbReference type="PROSITE" id="PS00135">
    <property type="entry name" value="TRYPSIN_SER"/>
    <property type="match status" value="2"/>
</dbReference>
<evidence type="ECO:0000313" key="11">
    <source>
        <dbReference type="Proteomes" id="UP000183832"/>
    </source>
</evidence>
<dbReference type="PROSITE" id="PS50240">
    <property type="entry name" value="TRYPSIN_DOM"/>
    <property type="match status" value="3"/>
</dbReference>
<evidence type="ECO:0000256" key="4">
    <source>
        <dbReference type="ARBA" id="ARBA00022825"/>
    </source>
</evidence>
<dbReference type="GO" id="GO:0004252">
    <property type="term" value="F:serine-type endopeptidase activity"/>
    <property type="evidence" value="ECO:0007669"/>
    <property type="project" value="InterPro"/>
</dbReference>
<evidence type="ECO:0000259" key="9">
    <source>
        <dbReference type="PROSITE" id="PS50240"/>
    </source>
</evidence>
<evidence type="ECO:0000256" key="8">
    <source>
        <dbReference type="SAM" id="SignalP"/>
    </source>
</evidence>
<feature type="signal peptide" evidence="8">
    <location>
        <begin position="1"/>
        <end position="15"/>
    </location>
</feature>
<dbReference type="AlphaFoldDB" id="A0A1J1IHA2"/>
<dbReference type="InterPro" id="IPR050430">
    <property type="entry name" value="Peptidase_S1"/>
</dbReference>
<comment type="similarity">
    <text evidence="6">Belongs to the peptidase S1 family. CLIP subfamily.</text>
</comment>
<dbReference type="PANTHER" id="PTHR24276:SF91">
    <property type="entry name" value="AT26814P-RELATED"/>
    <property type="match status" value="1"/>
</dbReference>
<dbReference type="InterPro" id="IPR001254">
    <property type="entry name" value="Trypsin_dom"/>
</dbReference>
<keyword evidence="11" id="KW-1185">Reference proteome</keyword>
<dbReference type="InterPro" id="IPR009003">
    <property type="entry name" value="Peptidase_S1_PA"/>
</dbReference>
<dbReference type="GO" id="GO:0006508">
    <property type="term" value="P:proteolysis"/>
    <property type="evidence" value="ECO:0007669"/>
    <property type="project" value="UniProtKB-KW"/>
</dbReference>
<keyword evidence="3 7" id="KW-0378">Hydrolase</keyword>
<dbReference type="InterPro" id="IPR001314">
    <property type="entry name" value="Peptidase_S1A"/>
</dbReference>
<accession>A0A1J1IHA2</accession>
<evidence type="ECO:0000256" key="5">
    <source>
        <dbReference type="ARBA" id="ARBA00023157"/>
    </source>
</evidence>
<dbReference type="PROSITE" id="PS00134">
    <property type="entry name" value="TRYPSIN_HIS"/>
    <property type="match status" value="3"/>
</dbReference>
<dbReference type="EMBL" id="CVRI01000051">
    <property type="protein sequence ID" value="CRK99629.1"/>
    <property type="molecule type" value="Genomic_DNA"/>
</dbReference>
<proteinExistence type="inferred from homology"/>